<feature type="transmembrane region" description="Helical" evidence="2">
    <location>
        <begin position="7"/>
        <end position="24"/>
    </location>
</feature>
<sequence>MKEIRSWMIFGFLCVASVMAVFWLEEGTNAGILGALTKLTKSYGTPGTYASENPPQELTSDTPLSISESATNHASKRDRPWQAHSRGDQFVCNRPPTKSRSDVKRNLVYSWIDENGQTHMSDSPPKDHIASVTDLSDSKQEFTYTVNDDGANLPVAFQGKLSAGAKRIYDTWNFFLGEEKLRQTHITVRVIGGPARFDAFRKEVWPNSLPAGGFYSPSKNVAYVKYDPKRPENAIRTTFHEVSHLITAGHLGSTPPWLTEGLAEYFETMEVSHQGGTIYPNEAHIRLLQRNPIPRLDSFLSVTRSQWNGEMREMNYAVAWSLMHFLMQGPPGVYAMKEVVEQAHTNLCKPFATKKALHEAYQGGLQRLEADWRQWMAMRGFGIQQI</sequence>
<proteinExistence type="predicted"/>
<protein>
    <recommendedName>
        <fullName evidence="7">DUF1570 domain-containing protein</fullName>
    </recommendedName>
</protein>
<dbReference type="OrthoDB" id="256673at2"/>
<dbReference type="Proteomes" id="UP000235005">
    <property type="component" value="Unassembled WGS sequence"/>
</dbReference>
<dbReference type="AlphaFoldDB" id="A0A2N5X7T6"/>
<organism evidence="5 6">
    <name type="scientific">Pseudohalioglobus lutimaris</name>
    <dbReference type="NCBI Taxonomy" id="1737061"/>
    <lineage>
        <taxon>Bacteria</taxon>
        <taxon>Pseudomonadati</taxon>
        <taxon>Pseudomonadota</taxon>
        <taxon>Gammaproteobacteria</taxon>
        <taxon>Cellvibrionales</taxon>
        <taxon>Halieaceae</taxon>
        <taxon>Pseudohalioglobus</taxon>
    </lineage>
</organism>
<feature type="region of interest" description="Disordered" evidence="1">
    <location>
        <begin position="68"/>
        <end position="99"/>
    </location>
</feature>
<feature type="compositionally biased region" description="Basic and acidic residues" evidence="1">
    <location>
        <begin position="75"/>
        <end position="87"/>
    </location>
</feature>
<evidence type="ECO:0000313" key="6">
    <source>
        <dbReference type="Proteomes" id="UP000235005"/>
    </source>
</evidence>
<dbReference type="Pfam" id="PF07607">
    <property type="entry name" value="DUF1570"/>
    <property type="match status" value="1"/>
</dbReference>
<dbReference type="InterPro" id="IPR011464">
    <property type="entry name" value="DUF1570"/>
</dbReference>
<evidence type="ECO:0008006" key="7">
    <source>
        <dbReference type="Google" id="ProtNLM"/>
    </source>
</evidence>
<evidence type="ECO:0000313" key="5">
    <source>
        <dbReference type="EMBL" id="PLW70553.1"/>
    </source>
</evidence>
<keyword evidence="2" id="KW-1133">Transmembrane helix</keyword>
<evidence type="ECO:0000256" key="2">
    <source>
        <dbReference type="SAM" id="Phobius"/>
    </source>
</evidence>
<dbReference type="InterPro" id="IPR025392">
    <property type="entry name" value="DUF4124"/>
</dbReference>
<feature type="domain" description="DUF1570" evidence="3">
    <location>
        <begin position="239"/>
        <end position="328"/>
    </location>
</feature>
<keyword evidence="6" id="KW-1185">Reference proteome</keyword>
<gene>
    <name evidence="5" type="ORF">C0039_00005</name>
</gene>
<evidence type="ECO:0000259" key="3">
    <source>
        <dbReference type="Pfam" id="PF07607"/>
    </source>
</evidence>
<feature type="domain" description="DUF4124" evidence="4">
    <location>
        <begin position="108"/>
        <end position="127"/>
    </location>
</feature>
<name>A0A2N5X7T6_9GAMM</name>
<evidence type="ECO:0000259" key="4">
    <source>
        <dbReference type="Pfam" id="PF13511"/>
    </source>
</evidence>
<dbReference type="RefSeq" id="WP_101516882.1">
    <property type="nucleotide sequence ID" value="NZ_PKUS01000001.1"/>
</dbReference>
<keyword evidence="2" id="KW-0812">Transmembrane</keyword>
<comment type="caution">
    <text evidence="5">The sequence shown here is derived from an EMBL/GenBank/DDBJ whole genome shotgun (WGS) entry which is preliminary data.</text>
</comment>
<accession>A0A2N5X7T6</accession>
<evidence type="ECO:0000256" key="1">
    <source>
        <dbReference type="SAM" id="MobiDB-lite"/>
    </source>
</evidence>
<dbReference type="Pfam" id="PF13511">
    <property type="entry name" value="DUF4124"/>
    <property type="match status" value="1"/>
</dbReference>
<keyword evidence="2" id="KW-0472">Membrane</keyword>
<reference evidence="5 6" key="1">
    <citation type="submission" date="2018-01" db="EMBL/GenBank/DDBJ databases">
        <title>The draft genome sequence of Halioglobus lutimaris HF004.</title>
        <authorList>
            <person name="Du Z.-J."/>
            <person name="Shi M.-J."/>
        </authorList>
    </citation>
    <scope>NUCLEOTIDE SEQUENCE [LARGE SCALE GENOMIC DNA]</scope>
    <source>
        <strain evidence="5 6">HF004</strain>
    </source>
</reference>
<dbReference type="EMBL" id="PKUS01000001">
    <property type="protein sequence ID" value="PLW70553.1"/>
    <property type="molecule type" value="Genomic_DNA"/>
</dbReference>